<dbReference type="CDD" id="cd00609">
    <property type="entry name" value="AAT_like"/>
    <property type="match status" value="1"/>
</dbReference>
<comment type="similarity">
    <text evidence="2">Belongs to the class-I pyridoxal-phosphate-dependent aminotransferase family.</text>
</comment>
<reference evidence="8" key="3">
    <citation type="submission" date="2017-01" db="EMBL/GenBank/DDBJ databases">
        <authorList>
            <person name="Mah S.A."/>
            <person name="Swanson W.J."/>
            <person name="Moy G.W."/>
            <person name="Vacquier V.D."/>
        </authorList>
    </citation>
    <scope>NUCLEOTIDE SEQUENCE [LARGE SCALE GENOMIC DNA]</scope>
    <source>
        <strain evidence="8">65</strain>
    </source>
</reference>
<keyword evidence="5" id="KW-0663">Pyridoxal phosphate</keyword>
<evidence type="ECO:0000256" key="3">
    <source>
        <dbReference type="ARBA" id="ARBA00022576"/>
    </source>
</evidence>
<proteinExistence type="inferred from homology"/>
<name>A0A061BLM6_CYBFA</name>
<keyword evidence="4 8" id="KW-0808">Transferase</keyword>
<dbReference type="GO" id="GO:0030170">
    <property type="term" value="F:pyridoxal phosphate binding"/>
    <property type="evidence" value="ECO:0007669"/>
    <property type="project" value="InterPro"/>
</dbReference>
<gene>
    <name evidence="8" type="ORF">BON22_3537</name>
    <name evidence="7" type="ORF">CYFA0S_40e00364g</name>
</gene>
<evidence type="ECO:0000256" key="5">
    <source>
        <dbReference type="ARBA" id="ARBA00022898"/>
    </source>
</evidence>
<dbReference type="OMA" id="VEGHFRM"/>
<dbReference type="GO" id="GO:0019878">
    <property type="term" value="P:lysine biosynthetic process via aminoadipic acid"/>
    <property type="evidence" value="ECO:0007669"/>
    <property type="project" value="TreeGrafter"/>
</dbReference>
<dbReference type="Gene3D" id="3.40.640.10">
    <property type="entry name" value="Type I PLP-dependent aspartate aminotransferase-like (Major domain)"/>
    <property type="match status" value="1"/>
</dbReference>
<organism evidence="7">
    <name type="scientific">Cyberlindnera fabianii</name>
    <name type="common">Yeast</name>
    <name type="synonym">Hansenula fabianii</name>
    <dbReference type="NCBI Taxonomy" id="36022"/>
    <lineage>
        <taxon>Eukaryota</taxon>
        <taxon>Fungi</taxon>
        <taxon>Dikarya</taxon>
        <taxon>Ascomycota</taxon>
        <taxon>Saccharomycotina</taxon>
        <taxon>Saccharomycetes</taxon>
        <taxon>Phaffomycetales</taxon>
        <taxon>Phaffomycetaceae</taxon>
        <taxon>Cyberlindnera</taxon>
    </lineage>
</organism>
<dbReference type="InterPro" id="IPR015424">
    <property type="entry name" value="PyrdxlP-dep_Trfase"/>
</dbReference>
<dbReference type="AlphaFoldDB" id="A0A061BLM6"/>
<dbReference type="GO" id="GO:0006571">
    <property type="term" value="P:tyrosine biosynthetic process"/>
    <property type="evidence" value="ECO:0007669"/>
    <property type="project" value="TreeGrafter"/>
</dbReference>
<evidence type="ECO:0000256" key="1">
    <source>
        <dbReference type="ARBA" id="ARBA00001933"/>
    </source>
</evidence>
<dbReference type="GO" id="GO:0047536">
    <property type="term" value="F:2-aminoadipate transaminase activity"/>
    <property type="evidence" value="ECO:0007669"/>
    <property type="project" value="TreeGrafter"/>
</dbReference>
<keyword evidence="9" id="KW-1185">Reference proteome</keyword>
<dbReference type="SUPFAM" id="SSF53383">
    <property type="entry name" value="PLP-dependent transferases"/>
    <property type="match status" value="1"/>
</dbReference>
<feature type="domain" description="Aminotransferase class I/classII large" evidence="6">
    <location>
        <begin position="80"/>
        <end position="428"/>
    </location>
</feature>
<dbReference type="EMBL" id="MPUK01000006">
    <property type="protein sequence ID" value="ONH66735.1"/>
    <property type="molecule type" value="Genomic_DNA"/>
</dbReference>
<accession>A0A061BLM6</accession>
<evidence type="ECO:0000313" key="8">
    <source>
        <dbReference type="EMBL" id="ONH66735.1"/>
    </source>
</evidence>
<dbReference type="Proteomes" id="UP000189513">
    <property type="component" value="Unassembled WGS sequence"/>
</dbReference>
<protein>
    <submittedName>
        <fullName evidence="8">Aromatic amino acid aminotransferase 2</fullName>
    </submittedName>
    <submittedName>
        <fullName evidence="7">CYFA0S40e00364g1_1</fullName>
    </submittedName>
</protein>
<evidence type="ECO:0000313" key="7">
    <source>
        <dbReference type="EMBL" id="CDR47957.1"/>
    </source>
</evidence>
<comment type="cofactor">
    <cofactor evidence="1">
        <name>pyridoxal 5'-phosphate</name>
        <dbReference type="ChEBI" id="CHEBI:597326"/>
    </cofactor>
</comment>
<dbReference type="InterPro" id="IPR015421">
    <property type="entry name" value="PyrdxlP-dep_Trfase_major"/>
</dbReference>
<dbReference type="GO" id="GO:0008793">
    <property type="term" value="F:aromatic-amino-acid transaminase activity"/>
    <property type="evidence" value="ECO:0007669"/>
    <property type="project" value="TreeGrafter"/>
</dbReference>
<dbReference type="PANTHER" id="PTHR42790:SF2">
    <property type="entry name" value="AROMATIC AMINO ACID AMINOTRANSFERASE 2"/>
    <property type="match status" value="1"/>
</dbReference>
<dbReference type="EMBL" id="LK052925">
    <property type="protein sequence ID" value="CDR47957.1"/>
    <property type="molecule type" value="Genomic_DNA"/>
</dbReference>
<dbReference type="STRING" id="36022.A0A061BLM6"/>
<dbReference type="InterPro" id="IPR004839">
    <property type="entry name" value="Aminotransferase_I/II_large"/>
</dbReference>
<dbReference type="InterPro" id="IPR050859">
    <property type="entry name" value="Class-I_PLP-dep_aminotransf"/>
</dbReference>
<evidence type="ECO:0000256" key="4">
    <source>
        <dbReference type="ARBA" id="ARBA00022679"/>
    </source>
</evidence>
<evidence type="ECO:0000256" key="2">
    <source>
        <dbReference type="ARBA" id="ARBA00007441"/>
    </source>
</evidence>
<reference evidence="9" key="2">
    <citation type="journal article" date="2017" name="Genome Announc.">
        <title>Genome sequences of Cyberlindnera fabianii 65, Pichia kudriavzevii 129, and Saccharomyces cerevisiae 131 isolated from fermented masau fruits in Zimbabwe.</title>
        <authorList>
            <person name="van Rijswijck I.M.H."/>
            <person name="Derks M.F.L."/>
            <person name="Abee T."/>
            <person name="de Ridder D."/>
            <person name="Smid E.J."/>
        </authorList>
    </citation>
    <scope>NUCLEOTIDE SEQUENCE [LARGE SCALE GENOMIC DNA]</scope>
    <source>
        <strain evidence="9">65</strain>
    </source>
</reference>
<dbReference type="GO" id="GO:0009074">
    <property type="term" value="P:aromatic amino acid family catabolic process"/>
    <property type="evidence" value="ECO:0007669"/>
    <property type="project" value="TreeGrafter"/>
</dbReference>
<dbReference type="PANTHER" id="PTHR42790">
    <property type="entry name" value="AMINOTRANSFERASE"/>
    <property type="match status" value="1"/>
</dbReference>
<dbReference type="OrthoDB" id="691673at2759"/>
<evidence type="ECO:0000313" key="9">
    <source>
        <dbReference type="Proteomes" id="UP000189513"/>
    </source>
</evidence>
<sequence>MIDITPHFNDKVLNYTDFQYLPPADDSHPSPIWMGGGRTNHNLFAVQQIDVHVQSTPFAPTTSTASITADTADGKGITIKKFLQYGPPQGHPELLEFAKDIVEGLQNPKSDVDYLVTSGSGDSLTKLLNVFMSPGDTILVENYAYTPIFGPIESCGVVKIPYPIVMETGGPVVDVDALKEILDTWETGKYKDLKKPKVIYTVPTQNPLGLTQPRDVIEKVYALCQKHDLIIFEDDPDGYIHMDGIDTFESFKKQVVGSSYLNLDVDGRVMRMETFSKLFCPGIRLGFIAARPEVIQRALAYSKIFTKTASGISQAVLLKTVEELGGGYDSYLKWCFEVSKEYKRRRDLVFDYLHESDSVKKGYIELVKPDGGMFFVIKVNFPECDDVQPLLEKLYYEMLKTGVIVILGRDMAWDDHWRKRANFLRLTNTNLDTADECLEGAKRLDIAVVNFFGQL</sequence>
<keyword evidence="3 8" id="KW-0032">Aminotransferase</keyword>
<reference evidence="7" key="1">
    <citation type="journal article" date="2014" name="Genome Announc.">
        <title>Genome sequence of the yeast Cyberlindnera fabianii (Hansenula fabianii).</title>
        <authorList>
            <person name="Freel K.C."/>
            <person name="Sarilar V."/>
            <person name="Neuveglise C."/>
            <person name="Devillers H."/>
            <person name="Friedrich A."/>
            <person name="Schacherer J."/>
        </authorList>
    </citation>
    <scope>NUCLEOTIDE SEQUENCE</scope>
    <source>
        <strain evidence="7">YJS4271</strain>
    </source>
</reference>
<dbReference type="Pfam" id="PF00155">
    <property type="entry name" value="Aminotran_1_2"/>
    <property type="match status" value="1"/>
</dbReference>
<evidence type="ECO:0000259" key="6">
    <source>
        <dbReference type="Pfam" id="PF00155"/>
    </source>
</evidence>
<dbReference type="VEuPathDB" id="FungiDB:BON22_3537"/>